<protein>
    <recommendedName>
        <fullName evidence="6">alpha-1,2-Mannosidase</fullName>
        <ecNumber evidence="6">3.2.1.-</ecNumber>
    </recommendedName>
</protein>
<dbReference type="InterPro" id="IPR036026">
    <property type="entry name" value="Seven-hairpin_glycosidases"/>
</dbReference>
<dbReference type="PRINTS" id="PR00747">
    <property type="entry name" value="GLYHDRLASE47"/>
</dbReference>
<name>A0A183DHI6_9BILA</name>
<evidence type="ECO:0000256" key="3">
    <source>
        <dbReference type="ARBA" id="ARBA00007658"/>
    </source>
</evidence>
<dbReference type="AlphaFoldDB" id="A0A183DHI6"/>
<dbReference type="SUPFAM" id="SSF48225">
    <property type="entry name" value="Seven-hairpin glycosidases"/>
    <property type="match status" value="1"/>
</dbReference>
<evidence type="ECO:0000313" key="7">
    <source>
        <dbReference type="WBParaSite" id="GPUH_0000818601-mRNA-1"/>
    </source>
</evidence>
<dbReference type="Pfam" id="PF01532">
    <property type="entry name" value="Glyco_hydro_47"/>
    <property type="match status" value="1"/>
</dbReference>
<dbReference type="GO" id="GO:0000139">
    <property type="term" value="C:Golgi membrane"/>
    <property type="evidence" value="ECO:0007669"/>
    <property type="project" value="TreeGrafter"/>
</dbReference>
<keyword evidence="6" id="KW-0326">Glycosidase</keyword>
<proteinExistence type="inferred from homology"/>
<dbReference type="GO" id="GO:0005975">
    <property type="term" value="P:carbohydrate metabolic process"/>
    <property type="evidence" value="ECO:0007669"/>
    <property type="project" value="InterPro"/>
</dbReference>
<dbReference type="InterPro" id="IPR050749">
    <property type="entry name" value="Glycosyl_Hydrolase_47"/>
</dbReference>
<dbReference type="EC" id="3.2.1.-" evidence="6"/>
<dbReference type="GO" id="GO:0005509">
    <property type="term" value="F:calcium ion binding"/>
    <property type="evidence" value="ECO:0007669"/>
    <property type="project" value="InterPro"/>
</dbReference>
<dbReference type="PANTHER" id="PTHR11742">
    <property type="entry name" value="MANNOSYL-OLIGOSACCHARIDE ALPHA-1,2-MANNOSIDASE-RELATED"/>
    <property type="match status" value="1"/>
</dbReference>
<dbReference type="InterPro" id="IPR001382">
    <property type="entry name" value="Glyco_hydro_47"/>
</dbReference>
<keyword evidence="5" id="KW-1015">Disulfide bond</keyword>
<comment type="cofactor">
    <cofactor evidence="1">
        <name>Ca(2+)</name>
        <dbReference type="ChEBI" id="CHEBI:29108"/>
    </cofactor>
</comment>
<dbReference type="Gene3D" id="1.50.10.10">
    <property type="match status" value="1"/>
</dbReference>
<reference evidence="7" key="1">
    <citation type="submission" date="2016-06" db="UniProtKB">
        <authorList>
            <consortium name="WormBaseParasite"/>
        </authorList>
    </citation>
    <scope>IDENTIFICATION</scope>
</reference>
<keyword evidence="4 6" id="KW-0378">Hydrolase</keyword>
<accession>A0A183DHI6</accession>
<evidence type="ECO:0000256" key="1">
    <source>
        <dbReference type="ARBA" id="ARBA00001913"/>
    </source>
</evidence>
<organism evidence="7">
    <name type="scientific">Gongylonema pulchrum</name>
    <dbReference type="NCBI Taxonomy" id="637853"/>
    <lineage>
        <taxon>Eukaryota</taxon>
        <taxon>Metazoa</taxon>
        <taxon>Ecdysozoa</taxon>
        <taxon>Nematoda</taxon>
        <taxon>Chromadorea</taxon>
        <taxon>Rhabditida</taxon>
        <taxon>Spirurina</taxon>
        <taxon>Spiruromorpha</taxon>
        <taxon>Spiruroidea</taxon>
        <taxon>Gongylonematidae</taxon>
        <taxon>Gongylonema</taxon>
    </lineage>
</organism>
<dbReference type="GO" id="GO:0004571">
    <property type="term" value="F:mannosyl-oligosaccharide 1,2-alpha-mannosidase activity"/>
    <property type="evidence" value="ECO:0007669"/>
    <property type="project" value="InterPro"/>
</dbReference>
<sequence length="161" mass="17625">LKPISLTGHSAAIFGPGHLGATIVDALDTLYIMGLKDEFSEGRDWVEKNLDLTVQDRYMSVFETNIRFVGGLLSAYALTQDRMFVEKAADIANLLLPAFDTPTGIPHAMVNPVTGASHNWGWANGECSILSEFGSLQLEFDYLSQLTRNFTYSDKVSTSSA</sequence>
<evidence type="ECO:0000256" key="5">
    <source>
        <dbReference type="ARBA" id="ARBA00023157"/>
    </source>
</evidence>
<evidence type="ECO:0000256" key="2">
    <source>
        <dbReference type="ARBA" id="ARBA00004922"/>
    </source>
</evidence>
<dbReference type="PANTHER" id="PTHR11742:SF6">
    <property type="entry name" value="MANNOSYL-OLIGOSACCHARIDE ALPHA-1,2-MANNOSIDASE IA-RELATED"/>
    <property type="match status" value="1"/>
</dbReference>
<evidence type="ECO:0000256" key="4">
    <source>
        <dbReference type="ARBA" id="ARBA00022801"/>
    </source>
</evidence>
<comment type="similarity">
    <text evidence="3 6">Belongs to the glycosyl hydrolase 47 family.</text>
</comment>
<dbReference type="GO" id="GO:0005783">
    <property type="term" value="C:endoplasmic reticulum"/>
    <property type="evidence" value="ECO:0007669"/>
    <property type="project" value="TreeGrafter"/>
</dbReference>
<dbReference type="InterPro" id="IPR012341">
    <property type="entry name" value="6hp_glycosidase-like_sf"/>
</dbReference>
<evidence type="ECO:0000256" key="6">
    <source>
        <dbReference type="RuleBase" id="RU361193"/>
    </source>
</evidence>
<comment type="pathway">
    <text evidence="2">Protein modification; protein glycosylation.</text>
</comment>
<dbReference type="WBParaSite" id="GPUH_0000818601-mRNA-1">
    <property type="protein sequence ID" value="GPUH_0000818601-mRNA-1"/>
    <property type="gene ID" value="GPUH_0000818601"/>
</dbReference>